<accession>A0A8H4EQE5</accession>
<feature type="region of interest" description="Disordered" evidence="1">
    <location>
        <begin position="107"/>
        <end position="132"/>
    </location>
</feature>
<proteinExistence type="predicted"/>
<gene>
    <name evidence="2" type="ORF">F8M41_010015</name>
</gene>
<name>A0A8H4EQE5_GIGMA</name>
<dbReference type="EMBL" id="WTPW01000212">
    <property type="protein sequence ID" value="KAF0534276.1"/>
    <property type="molecule type" value="Genomic_DNA"/>
</dbReference>
<evidence type="ECO:0000256" key="1">
    <source>
        <dbReference type="SAM" id="MobiDB-lite"/>
    </source>
</evidence>
<dbReference type="OrthoDB" id="10576144at2759"/>
<protein>
    <submittedName>
        <fullName evidence="2">Uncharacterized protein</fullName>
    </submittedName>
</protein>
<dbReference type="Proteomes" id="UP000439903">
    <property type="component" value="Unassembled WGS sequence"/>
</dbReference>
<sequence length="132" mass="15091">MLAEVLNVCNALFKEIVQKKEETIGMSTMLEPEVLIMNLNKEKAAHLDSEPPGLTITEVLEAYYDFDETIKELFNDIKFNPNEKQENKLEVLLKKVATECNALIKKLASGKKKPSRNPEINKNKKDNKKNSR</sequence>
<dbReference type="AlphaFoldDB" id="A0A8H4EQE5"/>
<reference evidence="2 3" key="1">
    <citation type="journal article" date="2019" name="Environ. Microbiol.">
        <title>At the nexus of three kingdoms: the genome of the mycorrhizal fungus Gigaspora margarita provides insights into plant, endobacterial and fungal interactions.</title>
        <authorList>
            <person name="Venice F."/>
            <person name="Ghignone S."/>
            <person name="Salvioli di Fossalunga A."/>
            <person name="Amselem J."/>
            <person name="Novero M."/>
            <person name="Xianan X."/>
            <person name="Sedzielewska Toro K."/>
            <person name="Morin E."/>
            <person name="Lipzen A."/>
            <person name="Grigoriev I.V."/>
            <person name="Henrissat B."/>
            <person name="Martin F.M."/>
            <person name="Bonfante P."/>
        </authorList>
    </citation>
    <scope>NUCLEOTIDE SEQUENCE [LARGE SCALE GENOMIC DNA]</scope>
    <source>
        <strain evidence="2 3">BEG34</strain>
    </source>
</reference>
<evidence type="ECO:0000313" key="2">
    <source>
        <dbReference type="EMBL" id="KAF0534276.1"/>
    </source>
</evidence>
<evidence type="ECO:0000313" key="3">
    <source>
        <dbReference type="Proteomes" id="UP000439903"/>
    </source>
</evidence>
<organism evidence="2 3">
    <name type="scientific">Gigaspora margarita</name>
    <dbReference type="NCBI Taxonomy" id="4874"/>
    <lineage>
        <taxon>Eukaryota</taxon>
        <taxon>Fungi</taxon>
        <taxon>Fungi incertae sedis</taxon>
        <taxon>Mucoromycota</taxon>
        <taxon>Glomeromycotina</taxon>
        <taxon>Glomeromycetes</taxon>
        <taxon>Diversisporales</taxon>
        <taxon>Gigasporaceae</taxon>
        <taxon>Gigaspora</taxon>
    </lineage>
</organism>
<comment type="caution">
    <text evidence="2">The sequence shown here is derived from an EMBL/GenBank/DDBJ whole genome shotgun (WGS) entry which is preliminary data.</text>
</comment>
<keyword evidence="3" id="KW-1185">Reference proteome</keyword>